<evidence type="ECO:0000256" key="1">
    <source>
        <dbReference type="SAM" id="MobiDB-lite"/>
    </source>
</evidence>
<name>A0AA39Y936_9PEZI</name>
<dbReference type="InterPro" id="IPR043837">
    <property type="entry name" value="Mtf2-like_C"/>
</dbReference>
<evidence type="ECO:0000313" key="3">
    <source>
        <dbReference type="EMBL" id="KAK0648314.1"/>
    </source>
</evidence>
<dbReference type="PANTHER" id="PTHR39468:SF1">
    <property type="entry name" value="MTF2-LIKE C-TERMINAL DOMAIN-CONTAINING PROTEIN"/>
    <property type="match status" value="1"/>
</dbReference>
<dbReference type="PANTHER" id="PTHR39468">
    <property type="entry name" value="CHROMOSOME 7, WHOLE GENOME SHOTGUN SEQUENCE"/>
    <property type="match status" value="1"/>
</dbReference>
<reference evidence="3" key="1">
    <citation type="submission" date="2023-06" db="EMBL/GenBank/DDBJ databases">
        <title>Genome-scale phylogeny and comparative genomics of the fungal order Sordariales.</title>
        <authorList>
            <consortium name="Lawrence Berkeley National Laboratory"/>
            <person name="Hensen N."/>
            <person name="Bonometti L."/>
            <person name="Westerberg I."/>
            <person name="Brannstrom I.O."/>
            <person name="Guillou S."/>
            <person name="Cros-Aarteil S."/>
            <person name="Calhoun S."/>
            <person name="Haridas S."/>
            <person name="Kuo A."/>
            <person name="Mondo S."/>
            <person name="Pangilinan J."/>
            <person name="Riley R."/>
            <person name="Labutti K."/>
            <person name="Andreopoulos B."/>
            <person name="Lipzen A."/>
            <person name="Chen C."/>
            <person name="Yanf M."/>
            <person name="Daum C."/>
            <person name="Ng V."/>
            <person name="Clum A."/>
            <person name="Steindorff A."/>
            <person name="Ohm R."/>
            <person name="Martin F."/>
            <person name="Silar P."/>
            <person name="Natvig D."/>
            <person name="Lalanne C."/>
            <person name="Gautier V."/>
            <person name="Ament-Velasquez S.L."/>
            <person name="Kruys A."/>
            <person name="Hutchinson M.I."/>
            <person name="Powell A.J."/>
            <person name="Barry K."/>
            <person name="Miller A.N."/>
            <person name="Grigoriev I.V."/>
            <person name="Debuchy R."/>
            <person name="Gladieux P."/>
            <person name="Thoren M.H."/>
            <person name="Johannesson H."/>
        </authorList>
    </citation>
    <scope>NUCLEOTIDE SEQUENCE</scope>
    <source>
        <strain evidence="3">SMH2532-1</strain>
    </source>
</reference>
<gene>
    <name evidence="3" type="ORF">B0T16DRAFT_408005</name>
</gene>
<sequence length="436" mass="47730">MSTTLLPFLYQTRTIQRLSQTRIPTPALCAFFHSTSSAATQRRKGQGLGGNAIPFDFPAGSEHLDPDFTLEAVPPGHRPTITPSERSTFNKIFEEIAARGGRAPTQSTISSSAIRAAIQPPAVNSRLPTEGDAESARDTIDIIMKDAAAVQTGAWRPIVQPFNQKHLMGQVSAAADPMKALMRFPPSLRQAARAALGALETERAGPTAPLLPGIEEEKQRAIERARVEQKMKDAKSDFELWEVLEEEVFPMVGKLNLPGTAKKKKRSRAKAEADAADAPGESREGISMSIHGPLYPSYLLTAIRLMDEKFARTSPLALNILPRIKALGLSSYVLGVSTSFYNALAGIHWYRYGDAEAVFNLLEEMRHAGLFADNETNSLVDQIAHVYNKTAAGASGPFLKELLSLPEYEFAIGPRIEHWTKVISAQVFEQKQELAQ</sequence>
<dbReference type="InterPro" id="IPR040009">
    <property type="entry name" value="Mtf2/C5D6.12-like"/>
</dbReference>
<dbReference type="EMBL" id="JAULSV010000003">
    <property type="protein sequence ID" value="KAK0648314.1"/>
    <property type="molecule type" value="Genomic_DNA"/>
</dbReference>
<organism evidence="3 4">
    <name type="scientific">Cercophora newfieldiana</name>
    <dbReference type="NCBI Taxonomy" id="92897"/>
    <lineage>
        <taxon>Eukaryota</taxon>
        <taxon>Fungi</taxon>
        <taxon>Dikarya</taxon>
        <taxon>Ascomycota</taxon>
        <taxon>Pezizomycotina</taxon>
        <taxon>Sordariomycetes</taxon>
        <taxon>Sordariomycetidae</taxon>
        <taxon>Sordariales</taxon>
        <taxon>Lasiosphaeriaceae</taxon>
        <taxon>Cercophora</taxon>
    </lineage>
</organism>
<proteinExistence type="predicted"/>
<comment type="caution">
    <text evidence="3">The sequence shown here is derived from an EMBL/GenBank/DDBJ whole genome shotgun (WGS) entry which is preliminary data.</text>
</comment>
<feature type="region of interest" description="Disordered" evidence="1">
    <location>
        <begin position="260"/>
        <end position="284"/>
    </location>
</feature>
<accession>A0AA39Y936</accession>
<dbReference type="AlphaFoldDB" id="A0AA39Y936"/>
<dbReference type="Proteomes" id="UP001174936">
    <property type="component" value="Unassembled WGS sequence"/>
</dbReference>
<keyword evidence="4" id="KW-1185">Reference proteome</keyword>
<evidence type="ECO:0000313" key="4">
    <source>
        <dbReference type="Proteomes" id="UP001174936"/>
    </source>
</evidence>
<dbReference type="Pfam" id="PF19189">
    <property type="entry name" value="Mtf2"/>
    <property type="match status" value="1"/>
</dbReference>
<feature type="domain" description="Mtf2-like C-terminal" evidence="2">
    <location>
        <begin position="227"/>
        <end position="389"/>
    </location>
</feature>
<evidence type="ECO:0000259" key="2">
    <source>
        <dbReference type="Pfam" id="PF19189"/>
    </source>
</evidence>
<dbReference type="GO" id="GO:0005739">
    <property type="term" value="C:mitochondrion"/>
    <property type="evidence" value="ECO:0007669"/>
    <property type="project" value="InterPro"/>
</dbReference>
<protein>
    <recommendedName>
        <fullName evidence="2">Mtf2-like C-terminal domain-containing protein</fullName>
    </recommendedName>
</protein>